<feature type="transmembrane region" description="Helical" evidence="1">
    <location>
        <begin position="125"/>
        <end position="145"/>
    </location>
</feature>
<feature type="transmembrane region" description="Helical" evidence="1">
    <location>
        <begin position="96"/>
        <end position="113"/>
    </location>
</feature>
<organism evidence="2 3">
    <name type="scientific">Lederbergia citrea</name>
    <dbReference type="NCBI Taxonomy" id="2833581"/>
    <lineage>
        <taxon>Bacteria</taxon>
        <taxon>Bacillati</taxon>
        <taxon>Bacillota</taxon>
        <taxon>Bacilli</taxon>
        <taxon>Bacillales</taxon>
        <taxon>Bacillaceae</taxon>
        <taxon>Lederbergia</taxon>
    </lineage>
</organism>
<reference evidence="2 3" key="1">
    <citation type="submission" date="2021-05" db="EMBL/GenBank/DDBJ databases">
        <title>Novel Bacillus species.</title>
        <authorList>
            <person name="Liu G."/>
        </authorList>
    </citation>
    <scope>NUCLEOTIDE SEQUENCE [LARGE SCALE GENOMIC DNA]</scope>
    <source>
        <strain evidence="2 3">FJAT-49682</strain>
    </source>
</reference>
<keyword evidence="1" id="KW-0472">Membrane</keyword>
<accession>A0A942Z3Q1</accession>
<dbReference type="PIRSF" id="PIRSF021441">
    <property type="entry name" value="DUF1453"/>
    <property type="match status" value="1"/>
</dbReference>
<evidence type="ECO:0000313" key="2">
    <source>
        <dbReference type="EMBL" id="MBS4223813.1"/>
    </source>
</evidence>
<keyword evidence="1" id="KW-0812">Transmembrane</keyword>
<comment type="caution">
    <text evidence="2">The sequence shown here is derived from an EMBL/GenBank/DDBJ whole genome shotgun (WGS) entry which is preliminary data.</text>
</comment>
<evidence type="ECO:0000256" key="1">
    <source>
        <dbReference type="SAM" id="Phobius"/>
    </source>
</evidence>
<dbReference type="InterPro" id="IPR031306">
    <property type="entry name" value="CcdC"/>
</dbReference>
<dbReference type="Pfam" id="PF07301">
    <property type="entry name" value="DUF1453"/>
    <property type="match status" value="1"/>
</dbReference>
<dbReference type="AlphaFoldDB" id="A0A942Z3Q1"/>
<dbReference type="RefSeq" id="WP_213098791.1">
    <property type="nucleotide sequence ID" value="NZ_JAGYPN010000002.1"/>
</dbReference>
<dbReference type="PANTHER" id="PTHR39164">
    <property type="entry name" value="PROTEIN CCDC"/>
    <property type="match status" value="1"/>
</dbReference>
<proteinExistence type="predicted"/>
<feature type="transmembrane region" description="Helical" evidence="1">
    <location>
        <begin position="35"/>
        <end position="51"/>
    </location>
</feature>
<feature type="transmembrane region" description="Helical" evidence="1">
    <location>
        <begin position="6"/>
        <end position="23"/>
    </location>
</feature>
<dbReference type="Proteomes" id="UP000676456">
    <property type="component" value="Unassembled WGS sequence"/>
</dbReference>
<protein>
    <submittedName>
        <fullName evidence="2">DUF1453 family protein</fullName>
    </submittedName>
</protein>
<dbReference type="PANTHER" id="PTHR39164:SF1">
    <property type="entry name" value="PROTEIN CCDC"/>
    <property type="match status" value="1"/>
</dbReference>
<keyword evidence="1" id="KW-1133">Transmembrane helix</keyword>
<sequence>MMNYNPILIIIVLVAAVIFYRQIISMFQPIRGKGTRIMITLFLLTPGWALIMNPNAEVTPTEVAIALLLGCILSIPLIFTTGYERREDGKIYVKKSLAFVFLFVLIFAIRWTIRGIIDMDSDSRMLLFFIAACGYLIPWKISSYYKFRKVYISNRV</sequence>
<keyword evidence="3" id="KW-1185">Reference proteome</keyword>
<dbReference type="EMBL" id="JAGYPN010000002">
    <property type="protein sequence ID" value="MBS4223813.1"/>
    <property type="molecule type" value="Genomic_DNA"/>
</dbReference>
<dbReference type="InterPro" id="IPR058247">
    <property type="entry name" value="DUF1453"/>
</dbReference>
<name>A0A942Z3Q1_9BACI</name>
<feature type="transmembrane region" description="Helical" evidence="1">
    <location>
        <begin position="63"/>
        <end position="84"/>
    </location>
</feature>
<gene>
    <name evidence="2" type="ORF">KHA91_13745</name>
</gene>
<evidence type="ECO:0000313" key="3">
    <source>
        <dbReference type="Proteomes" id="UP000676456"/>
    </source>
</evidence>